<dbReference type="EMBL" id="CP087164">
    <property type="protein sequence ID" value="UGS35320.1"/>
    <property type="molecule type" value="Genomic_DNA"/>
</dbReference>
<dbReference type="RefSeq" id="WP_259315009.1">
    <property type="nucleotide sequence ID" value="NZ_CP087164.1"/>
</dbReference>
<evidence type="ECO:0000313" key="1">
    <source>
        <dbReference type="EMBL" id="UGS35320.1"/>
    </source>
</evidence>
<proteinExistence type="predicted"/>
<evidence type="ECO:0008006" key="3">
    <source>
        <dbReference type="Google" id="ProtNLM"/>
    </source>
</evidence>
<dbReference type="Proteomes" id="UP001162834">
    <property type="component" value="Chromosome"/>
</dbReference>
<reference evidence="1" key="1">
    <citation type="journal article" date="2022" name="Int. J. Syst. Evol. Microbiol.">
        <title>Pseudomonas aegrilactucae sp. nov. and Pseudomonas morbosilactucae sp. nov., pathogens causing bacterial rot of lettuce in Japan.</title>
        <authorList>
            <person name="Sawada H."/>
            <person name="Fujikawa T."/>
            <person name="Satou M."/>
        </authorList>
    </citation>
    <scope>NUCLEOTIDE SEQUENCE</scope>
    <source>
        <strain evidence="1">0166_1</strain>
    </source>
</reference>
<organism evidence="1 2">
    <name type="scientific">Capillimicrobium parvum</name>
    <dbReference type="NCBI Taxonomy" id="2884022"/>
    <lineage>
        <taxon>Bacteria</taxon>
        <taxon>Bacillati</taxon>
        <taxon>Actinomycetota</taxon>
        <taxon>Thermoleophilia</taxon>
        <taxon>Solirubrobacterales</taxon>
        <taxon>Capillimicrobiaceae</taxon>
        <taxon>Capillimicrobium</taxon>
    </lineage>
</organism>
<sequence length="77" mass="8672">MDDLPGSEPIELANEYATVQVRKVHTRQGVRLEIVAPKLGYGIRLDPVELEVLTWQSHELFSELLKTPFGPEGEAEQ</sequence>
<dbReference type="KEGG" id="sbae:DSM104329_01707"/>
<accession>A0A9E6XW94</accession>
<evidence type="ECO:0000313" key="2">
    <source>
        <dbReference type="Proteomes" id="UP001162834"/>
    </source>
</evidence>
<keyword evidence="2" id="KW-1185">Reference proteome</keyword>
<gene>
    <name evidence="1" type="ORF">DSM104329_01707</name>
</gene>
<protein>
    <recommendedName>
        <fullName evidence="3">Dihydrodiol dehydrogenase</fullName>
    </recommendedName>
</protein>
<name>A0A9E6XW94_9ACTN</name>
<dbReference type="AlphaFoldDB" id="A0A9E6XW94"/>